<evidence type="ECO:0000313" key="2">
    <source>
        <dbReference type="Proteomes" id="UP000585609"/>
    </source>
</evidence>
<dbReference type="EMBL" id="BLRW01000186">
    <property type="protein sequence ID" value="GFP23752.1"/>
    <property type="molecule type" value="Genomic_DNA"/>
</dbReference>
<accession>A0A6V8NTX4</accession>
<reference evidence="1 2" key="1">
    <citation type="journal article" date="2020" name="Front. Microbiol.">
        <title>Single-cell genomics of novel Actinobacteria with the Wood-Ljungdahl pathway discovered in a serpentinizing system.</title>
        <authorList>
            <person name="Merino N."/>
            <person name="Kawai M."/>
            <person name="Boyd E.S."/>
            <person name="Colman D.R."/>
            <person name="McGlynn S.E."/>
            <person name="Nealson K.H."/>
            <person name="Kurokawa K."/>
            <person name="Hongoh Y."/>
        </authorList>
    </citation>
    <scope>NUCLEOTIDE SEQUENCE [LARGE SCALE GENOMIC DNA]</scope>
    <source>
        <strain evidence="1 2">S09_30</strain>
    </source>
</reference>
<evidence type="ECO:0000313" key="1">
    <source>
        <dbReference type="EMBL" id="GFP23752.1"/>
    </source>
</evidence>
<name>A0A6V8NTX4_9ACTN</name>
<dbReference type="Proteomes" id="UP000585609">
    <property type="component" value="Unassembled WGS sequence"/>
</dbReference>
<organism evidence="1 2">
    <name type="scientific">Candidatus Hakubella thermalkaliphila</name>
    <dbReference type="NCBI Taxonomy" id="2754717"/>
    <lineage>
        <taxon>Bacteria</taxon>
        <taxon>Bacillati</taxon>
        <taxon>Actinomycetota</taxon>
        <taxon>Actinomycetota incertae sedis</taxon>
        <taxon>Candidatus Hakubellales</taxon>
        <taxon>Candidatus Hakubellaceae</taxon>
        <taxon>Candidatus Hakubella</taxon>
    </lineage>
</organism>
<feature type="non-terminal residue" evidence="1">
    <location>
        <position position="1"/>
    </location>
</feature>
<protein>
    <submittedName>
        <fullName evidence="1">Uncharacterized protein</fullName>
    </submittedName>
</protein>
<dbReference type="AlphaFoldDB" id="A0A6V8NTX4"/>
<sequence length="62" mass="6398">CMTGKPTARSRPKKATKEEVRATLGTSFLSWEDRPDALLLPGARDAGALADGCGGGVAGRLI</sequence>
<comment type="caution">
    <text evidence="1">The sequence shown here is derived from an EMBL/GenBank/DDBJ whole genome shotgun (WGS) entry which is preliminary data.</text>
</comment>
<proteinExistence type="predicted"/>
<gene>
    <name evidence="1" type="ORF">HKBW3S09_01217</name>
</gene>